<dbReference type="SUPFAM" id="SSF46785">
    <property type="entry name" value="Winged helix' DNA-binding domain"/>
    <property type="match status" value="1"/>
</dbReference>
<reference evidence="5 6" key="1">
    <citation type="submission" date="2016-03" db="EMBL/GenBank/DDBJ databases">
        <title>Genome sequencing of Devosia sp. S37.</title>
        <authorList>
            <person name="Mohd Nor M."/>
        </authorList>
    </citation>
    <scope>NUCLEOTIDE SEQUENCE [LARGE SCALE GENOMIC DNA]</scope>
    <source>
        <strain evidence="5 6">S37</strain>
    </source>
</reference>
<protein>
    <submittedName>
        <fullName evidence="5">GntR family transcriptional regulator</fullName>
    </submittedName>
</protein>
<feature type="domain" description="HTH gntR-type" evidence="4">
    <location>
        <begin position="13"/>
        <end position="81"/>
    </location>
</feature>
<sequence length="240" mass="25818">MDTRRSSSMRGTGTLVGQVAEALRDAIATGPYKPGDKLPSEARIAEQHGVSRTVVREAIASLRSDGLVEPRRGAGVFVLEPAEPVPPPFQNIDPGRLSSIIALLELRTAVEVEAAGLAANRRSPAQEEAIFDAHRKVGQCIAAGQSTSTADFELHMAIAEASNNPRFPEFLTMIGQNAIPRASLDPGDKGTAKPYLEQLHSEHANIVAAISNGDATLARDAMREHLQGSQRRYRSLLQNR</sequence>
<dbReference type="Gene3D" id="1.20.120.530">
    <property type="entry name" value="GntR ligand-binding domain-like"/>
    <property type="match status" value="1"/>
</dbReference>
<evidence type="ECO:0000313" key="6">
    <source>
        <dbReference type="Proteomes" id="UP000078389"/>
    </source>
</evidence>
<keyword evidence="3" id="KW-0804">Transcription</keyword>
<accession>A0A178I3C8</accession>
<proteinExistence type="predicted"/>
<evidence type="ECO:0000259" key="4">
    <source>
        <dbReference type="PROSITE" id="PS50949"/>
    </source>
</evidence>
<dbReference type="Pfam" id="PF00392">
    <property type="entry name" value="GntR"/>
    <property type="match status" value="1"/>
</dbReference>
<dbReference type="InterPro" id="IPR036390">
    <property type="entry name" value="WH_DNA-bd_sf"/>
</dbReference>
<dbReference type="STRING" id="1770058.A3840_02515"/>
<dbReference type="OrthoDB" id="9809707at2"/>
<dbReference type="GO" id="GO:0003677">
    <property type="term" value="F:DNA binding"/>
    <property type="evidence" value="ECO:0007669"/>
    <property type="project" value="UniProtKB-KW"/>
</dbReference>
<evidence type="ECO:0000313" key="5">
    <source>
        <dbReference type="EMBL" id="OAM79979.1"/>
    </source>
</evidence>
<dbReference type="PRINTS" id="PR00035">
    <property type="entry name" value="HTHGNTR"/>
</dbReference>
<gene>
    <name evidence="5" type="ORF">A3840_02515</name>
</gene>
<evidence type="ECO:0000256" key="1">
    <source>
        <dbReference type="ARBA" id="ARBA00023015"/>
    </source>
</evidence>
<evidence type="ECO:0000256" key="3">
    <source>
        <dbReference type="ARBA" id="ARBA00023163"/>
    </source>
</evidence>
<dbReference type="CDD" id="cd07377">
    <property type="entry name" value="WHTH_GntR"/>
    <property type="match status" value="1"/>
</dbReference>
<dbReference type="AlphaFoldDB" id="A0A178I3C8"/>
<name>A0A178I3C8_9HYPH</name>
<dbReference type="PANTHER" id="PTHR43537">
    <property type="entry name" value="TRANSCRIPTIONAL REGULATOR, GNTR FAMILY"/>
    <property type="match status" value="1"/>
</dbReference>
<keyword evidence="2" id="KW-0238">DNA-binding</keyword>
<dbReference type="InterPro" id="IPR011711">
    <property type="entry name" value="GntR_C"/>
</dbReference>
<dbReference type="InterPro" id="IPR008920">
    <property type="entry name" value="TF_FadR/GntR_C"/>
</dbReference>
<dbReference type="InterPro" id="IPR000524">
    <property type="entry name" value="Tscrpt_reg_HTH_GntR"/>
</dbReference>
<dbReference type="Gene3D" id="1.10.10.10">
    <property type="entry name" value="Winged helix-like DNA-binding domain superfamily/Winged helix DNA-binding domain"/>
    <property type="match status" value="1"/>
</dbReference>
<evidence type="ECO:0000256" key="2">
    <source>
        <dbReference type="ARBA" id="ARBA00023125"/>
    </source>
</evidence>
<dbReference type="PANTHER" id="PTHR43537:SF5">
    <property type="entry name" value="UXU OPERON TRANSCRIPTIONAL REGULATOR"/>
    <property type="match status" value="1"/>
</dbReference>
<organism evidence="5 6">
    <name type="scientific">Devosia elaeis</name>
    <dbReference type="NCBI Taxonomy" id="1770058"/>
    <lineage>
        <taxon>Bacteria</taxon>
        <taxon>Pseudomonadati</taxon>
        <taxon>Pseudomonadota</taxon>
        <taxon>Alphaproteobacteria</taxon>
        <taxon>Hyphomicrobiales</taxon>
        <taxon>Devosiaceae</taxon>
        <taxon>Devosia</taxon>
    </lineage>
</organism>
<keyword evidence="6" id="KW-1185">Reference proteome</keyword>
<comment type="caution">
    <text evidence="5">The sequence shown here is derived from an EMBL/GenBank/DDBJ whole genome shotgun (WGS) entry which is preliminary data.</text>
</comment>
<dbReference type="Proteomes" id="UP000078389">
    <property type="component" value="Unassembled WGS sequence"/>
</dbReference>
<dbReference type="SMART" id="SM00895">
    <property type="entry name" value="FCD"/>
    <property type="match status" value="1"/>
</dbReference>
<dbReference type="SMART" id="SM00345">
    <property type="entry name" value="HTH_GNTR"/>
    <property type="match status" value="1"/>
</dbReference>
<dbReference type="GO" id="GO:0003700">
    <property type="term" value="F:DNA-binding transcription factor activity"/>
    <property type="evidence" value="ECO:0007669"/>
    <property type="project" value="InterPro"/>
</dbReference>
<dbReference type="EMBL" id="LVVY01000061">
    <property type="protein sequence ID" value="OAM79979.1"/>
    <property type="molecule type" value="Genomic_DNA"/>
</dbReference>
<dbReference type="InterPro" id="IPR036388">
    <property type="entry name" value="WH-like_DNA-bd_sf"/>
</dbReference>
<keyword evidence="1" id="KW-0805">Transcription regulation</keyword>
<dbReference type="SUPFAM" id="SSF48008">
    <property type="entry name" value="GntR ligand-binding domain-like"/>
    <property type="match status" value="1"/>
</dbReference>
<dbReference type="PROSITE" id="PS50949">
    <property type="entry name" value="HTH_GNTR"/>
    <property type="match status" value="1"/>
</dbReference>
<dbReference type="Pfam" id="PF07729">
    <property type="entry name" value="FCD"/>
    <property type="match status" value="1"/>
</dbReference>